<comment type="pathway">
    <text evidence="6">Sulfur metabolism; glutathione metabolism.</text>
</comment>
<dbReference type="InterPro" id="IPR043137">
    <property type="entry name" value="GGT_ssub_C"/>
</dbReference>
<proteinExistence type="inferred from homology"/>
<dbReference type="Gene3D" id="3.60.20.40">
    <property type="match status" value="1"/>
</dbReference>
<keyword evidence="6" id="KW-0378">Hydrolase</keyword>
<dbReference type="NCBIfam" id="TIGR00066">
    <property type="entry name" value="g_glut_trans"/>
    <property type="match status" value="1"/>
</dbReference>
<dbReference type="PANTHER" id="PTHR43881:SF1">
    <property type="entry name" value="GAMMA-GLUTAMYLTRANSPEPTIDASE (AFU_ORTHOLOGUE AFUA_4G13580)"/>
    <property type="match status" value="1"/>
</dbReference>
<dbReference type="RefSeq" id="WP_167221141.1">
    <property type="nucleotide sequence ID" value="NZ_JAAQPH010000002.1"/>
</dbReference>
<evidence type="ECO:0000313" key="7">
    <source>
        <dbReference type="EMBL" id="NIA67507.1"/>
    </source>
</evidence>
<keyword evidence="6" id="KW-0317">Glutathione biosynthesis</keyword>
<comment type="catalytic activity">
    <reaction evidence="2 6">
        <text>glutathione + H2O = L-cysteinylglycine + L-glutamate</text>
        <dbReference type="Rhea" id="RHEA:28807"/>
        <dbReference type="ChEBI" id="CHEBI:15377"/>
        <dbReference type="ChEBI" id="CHEBI:29985"/>
        <dbReference type="ChEBI" id="CHEBI:57925"/>
        <dbReference type="ChEBI" id="CHEBI:61694"/>
        <dbReference type="EC" id="3.4.19.13"/>
    </reaction>
</comment>
<keyword evidence="6" id="KW-0865">Zymogen</keyword>
<name>A0A967C700_9PROT</name>
<keyword evidence="6 7" id="KW-0808">Transferase</keyword>
<evidence type="ECO:0000256" key="5">
    <source>
        <dbReference type="PIRSR" id="PIRSR600101-2"/>
    </source>
</evidence>
<dbReference type="EC" id="2.3.2.2" evidence="6"/>
<keyword evidence="8" id="KW-1185">Reference proteome</keyword>
<dbReference type="PANTHER" id="PTHR43881">
    <property type="entry name" value="GAMMA-GLUTAMYLTRANSPEPTIDASE (AFU_ORTHOLOGUE AFUA_4G13580)"/>
    <property type="match status" value="1"/>
</dbReference>
<dbReference type="Proteomes" id="UP000761264">
    <property type="component" value="Unassembled WGS sequence"/>
</dbReference>
<dbReference type="InterPro" id="IPR000101">
    <property type="entry name" value="GGT_peptidase"/>
</dbReference>
<organism evidence="7 8">
    <name type="scientific">Pelagibius litoralis</name>
    <dbReference type="NCBI Taxonomy" id="374515"/>
    <lineage>
        <taxon>Bacteria</taxon>
        <taxon>Pseudomonadati</taxon>
        <taxon>Pseudomonadota</taxon>
        <taxon>Alphaproteobacteria</taxon>
        <taxon>Rhodospirillales</taxon>
        <taxon>Rhodovibrionaceae</taxon>
        <taxon>Pelagibius</taxon>
    </lineage>
</organism>
<comment type="catalytic activity">
    <reaction evidence="3 6">
        <text>an N-terminal (5-L-glutamyl)-[peptide] + an alpha-amino acid = 5-L-glutamyl amino acid + an N-terminal L-alpha-aminoacyl-[peptide]</text>
        <dbReference type="Rhea" id="RHEA:23904"/>
        <dbReference type="Rhea" id="RHEA-COMP:9780"/>
        <dbReference type="Rhea" id="RHEA-COMP:9795"/>
        <dbReference type="ChEBI" id="CHEBI:77644"/>
        <dbReference type="ChEBI" id="CHEBI:78597"/>
        <dbReference type="ChEBI" id="CHEBI:78599"/>
        <dbReference type="ChEBI" id="CHEBI:78608"/>
        <dbReference type="EC" id="2.3.2.2"/>
    </reaction>
</comment>
<comment type="catalytic activity">
    <reaction evidence="1 6">
        <text>an S-substituted glutathione + H2O = an S-substituted L-cysteinylglycine + L-glutamate</text>
        <dbReference type="Rhea" id="RHEA:59468"/>
        <dbReference type="ChEBI" id="CHEBI:15377"/>
        <dbReference type="ChEBI" id="CHEBI:29985"/>
        <dbReference type="ChEBI" id="CHEBI:90779"/>
        <dbReference type="ChEBI" id="CHEBI:143103"/>
        <dbReference type="EC" id="3.4.19.13"/>
    </reaction>
</comment>
<sequence length="533" mass="56323">MRNLELPGRSVARSMNGMAATSHSLATLTAINTLQDGGNAMDAAVAACAVQGVVEPESTGIGGDCFVLCAPRGSSDIVAFNGSGRAPNAATAQWYADRGIEKLERFTPHSVTVPGSIDAWTQLLRDHGTRSLGDMLQPAIRFARDGYAITERVAADWEGEIEALTHDPVTSGIFLPNGKPPALGSVHSQPLLAASLEMIAEQGRDAFYKGAIAEDLVAHLRELGGLHSLEDFAAAAGEYVDPIKSGYKGYDIYQCPPNGQGVIALLLLNILSGYDLASMDAMGAERLHIEIEAMRLAYGARDAQLADPAQAEVPVEKLLSADYAAELRATIKLDRSAVPPAPAPIAAHADTVYLSVVDKDRNAVSFINSTFNSFGSGITGPKSGVVLQNRGGAFSVDPEHPNCIAPGKRPMHTIIPGMVAKGDRAVMPFGVMGGHYQAAGHARFLTNLLDYGLDIQQSMDMPRIFALPGEGESEVEAESGVPREVLSKLEDMGHRFCEPSKPIGGSQAIHIDWENGTLAGGSDPRKDGCALGY</sequence>
<dbReference type="SUPFAM" id="SSF56235">
    <property type="entry name" value="N-terminal nucleophile aminohydrolases (Ntn hydrolases)"/>
    <property type="match status" value="1"/>
</dbReference>
<evidence type="ECO:0000256" key="4">
    <source>
        <dbReference type="PIRSR" id="PIRSR600101-1"/>
    </source>
</evidence>
<dbReference type="GO" id="GO:0006750">
    <property type="term" value="P:glutathione biosynthetic process"/>
    <property type="evidence" value="ECO:0007669"/>
    <property type="project" value="UniProtKB-KW"/>
</dbReference>
<comment type="subunit">
    <text evidence="6">This enzyme consists of two polypeptide chains, which are synthesized in precursor form from a single polypeptide.</text>
</comment>
<evidence type="ECO:0000256" key="1">
    <source>
        <dbReference type="ARBA" id="ARBA00001049"/>
    </source>
</evidence>
<evidence type="ECO:0000256" key="2">
    <source>
        <dbReference type="ARBA" id="ARBA00001089"/>
    </source>
</evidence>
<gene>
    <name evidence="7" type="primary">ggt</name>
    <name evidence="7" type="ORF">HBA54_02775</name>
</gene>
<evidence type="ECO:0000256" key="6">
    <source>
        <dbReference type="RuleBase" id="RU368036"/>
    </source>
</evidence>
<evidence type="ECO:0000313" key="8">
    <source>
        <dbReference type="Proteomes" id="UP000761264"/>
    </source>
</evidence>
<dbReference type="GO" id="GO:0036374">
    <property type="term" value="F:glutathione hydrolase activity"/>
    <property type="evidence" value="ECO:0007669"/>
    <property type="project" value="UniProtKB-UniRule"/>
</dbReference>
<accession>A0A967C700</accession>
<feature type="binding site" evidence="5">
    <location>
        <position position="434"/>
    </location>
    <ligand>
        <name>L-glutamate</name>
        <dbReference type="ChEBI" id="CHEBI:29985"/>
    </ligand>
</feature>
<dbReference type="AlphaFoldDB" id="A0A967C700"/>
<dbReference type="Pfam" id="PF01019">
    <property type="entry name" value="G_glu_transpept"/>
    <property type="match status" value="1"/>
</dbReference>
<dbReference type="InterPro" id="IPR029055">
    <property type="entry name" value="Ntn_hydrolases_N"/>
</dbReference>
<feature type="active site" description="Nucleophile" evidence="4">
    <location>
        <position position="351"/>
    </location>
</feature>
<dbReference type="InterPro" id="IPR052896">
    <property type="entry name" value="GGT-like_enzyme"/>
</dbReference>
<dbReference type="Gene3D" id="1.10.246.130">
    <property type="match status" value="1"/>
</dbReference>
<reference evidence="7" key="1">
    <citation type="submission" date="2020-03" db="EMBL/GenBank/DDBJ databases">
        <title>Genome of Pelagibius litoralis DSM 21314T.</title>
        <authorList>
            <person name="Wang G."/>
        </authorList>
    </citation>
    <scope>NUCLEOTIDE SEQUENCE</scope>
    <source>
        <strain evidence="7">DSM 21314</strain>
    </source>
</reference>
<dbReference type="InterPro" id="IPR043138">
    <property type="entry name" value="GGT_lsub"/>
</dbReference>
<protein>
    <recommendedName>
        <fullName evidence="6">Glutathione hydrolase proenzyme</fullName>
        <ecNumber evidence="6">2.3.2.2</ecNumber>
        <ecNumber evidence="6">3.4.19.13</ecNumber>
    </recommendedName>
    <component>
        <recommendedName>
            <fullName evidence="6">Glutathione hydrolase large chain</fullName>
        </recommendedName>
    </component>
    <component>
        <recommendedName>
            <fullName evidence="6">Glutathione hydrolase small chain</fullName>
        </recommendedName>
    </component>
</protein>
<comment type="similarity">
    <text evidence="6">Belongs to the gamma-glutamyltransferase family.</text>
</comment>
<dbReference type="GO" id="GO:0006751">
    <property type="term" value="P:glutathione catabolic process"/>
    <property type="evidence" value="ECO:0007669"/>
    <property type="project" value="UniProtKB-UniRule"/>
</dbReference>
<dbReference type="PRINTS" id="PR01210">
    <property type="entry name" value="GGTRANSPTASE"/>
</dbReference>
<comment type="caution">
    <text evidence="7">The sequence shown here is derived from an EMBL/GenBank/DDBJ whole genome shotgun (WGS) entry which is preliminary data.</text>
</comment>
<evidence type="ECO:0000256" key="3">
    <source>
        <dbReference type="ARBA" id="ARBA00047417"/>
    </source>
</evidence>
<dbReference type="EMBL" id="JAAQPH010000002">
    <property type="protein sequence ID" value="NIA67507.1"/>
    <property type="molecule type" value="Genomic_DNA"/>
</dbReference>
<comment type="PTM">
    <text evidence="6">Cleaved by autocatalysis into a large and a small subunit.</text>
</comment>
<dbReference type="EC" id="3.4.19.13" evidence="6"/>
<dbReference type="GO" id="GO:0103068">
    <property type="term" value="F:leukotriene C4 gamma-glutamyl transferase activity"/>
    <property type="evidence" value="ECO:0007669"/>
    <property type="project" value="UniProtKB-EC"/>
</dbReference>
<keyword evidence="6 7" id="KW-0012">Acyltransferase</keyword>